<feature type="compositionally biased region" description="Basic and acidic residues" evidence="1">
    <location>
        <begin position="108"/>
        <end position="121"/>
    </location>
</feature>
<dbReference type="EMBL" id="QKLW01000004">
    <property type="protein sequence ID" value="PYF81754.1"/>
    <property type="molecule type" value="Genomic_DNA"/>
</dbReference>
<evidence type="ECO:0000256" key="1">
    <source>
        <dbReference type="SAM" id="MobiDB-lite"/>
    </source>
</evidence>
<dbReference type="PANTHER" id="PTHR37533:SF2">
    <property type="entry name" value="FLAGELLAR HOOK-LENGTH CONTROL PROTEIN"/>
    <property type="match status" value="1"/>
</dbReference>
<dbReference type="InterPro" id="IPR038610">
    <property type="entry name" value="FliK-like_C_sf"/>
</dbReference>
<feature type="compositionally biased region" description="Polar residues" evidence="1">
    <location>
        <begin position="52"/>
        <end position="69"/>
    </location>
</feature>
<dbReference type="InterPro" id="IPR021136">
    <property type="entry name" value="Flagellar_hook_control-like_C"/>
</dbReference>
<keyword evidence="3" id="KW-0969">Cilium</keyword>
<accession>A0A318UZD2</accession>
<dbReference type="Gene3D" id="3.30.750.140">
    <property type="match status" value="1"/>
</dbReference>
<feature type="compositionally biased region" description="Polar residues" evidence="1">
    <location>
        <begin position="98"/>
        <end position="107"/>
    </location>
</feature>
<evidence type="ECO:0000313" key="4">
    <source>
        <dbReference type="Proteomes" id="UP000247551"/>
    </source>
</evidence>
<proteinExistence type="predicted"/>
<dbReference type="Pfam" id="PF02120">
    <property type="entry name" value="Flg_hook"/>
    <property type="match status" value="1"/>
</dbReference>
<dbReference type="AlphaFoldDB" id="A0A318UZD2"/>
<protein>
    <submittedName>
        <fullName evidence="3">Flagellar hook-length control protein FliK</fullName>
    </submittedName>
</protein>
<feature type="region of interest" description="Disordered" evidence="1">
    <location>
        <begin position="496"/>
        <end position="538"/>
    </location>
</feature>
<dbReference type="InterPro" id="IPR052563">
    <property type="entry name" value="FliK"/>
</dbReference>
<evidence type="ECO:0000259" key="2">
    <source>
        <dbReference type="Pfam" id="PF02120"/>
    </source>
</evidence>
<organism evidence="3 4">
    <name type="scientific">Marinomonas alcarazii</name>
    <dbReference type="NCBI Taxonomy" id="491949"/>
    <lineage>
        <taxon>Bacteria</taxon>
        <taxon>Pseudomonadati</taxon>
        <taxon>Pseudomonadota</taxon>
        <taxon>Gammaproteobacteria</taxon>
        <taxon>Oceanospirillales</taxon>
        <taxon>Oceanospirillaceae</taxon>
        <taxon>Marinomonas</taxon>
    </lineage>
</organism>
<evidence type="ECO:0000313" key="3">
    <source>
        <dbReference type="EMBL" id="PYF81754.1"/>
    </source>
</evidence>
<name>A0A318UZD2_9GAMM</name>
<keyword evidence="3" id="KW-0966">Cell projection</keyword>
<keyword evidence="3" id="KW-0282">Flagellum</keyword>
<gene>
    <name evidence="3" type="ORF">DFP75_104215</name>
</gene>
<dbReference type="CDD" id="cd17470">
    <property type="entry name" value="T3SS_Flik_C"/>
    <property type="match status" value="1"/>
</dbReference>
<dbReference type="PANTHER" id="PTHR37533">
    <property type="entry name" value="FLAGELLAR HOOK-LENGTH CONTROL PROTEIN"/>
    <property type="match status" value="1"/>
</dbReference>
<sequence length="551" mass="55814">MRTDSNSVLSLSSNIPPKKPISTKAPSKSGDAFANDFNRAKSTLASDKASSRGDSSASTQSPAAETKASSADKVATTKEPKNDSTPIGDRSSDGKSGLTDQTVSSKNNDIKADGSGKKLQGEGEVAPAQGASGAVSADAEVPVSTLPATNSLNSESELVSPVNSDAELVAAEAESVKNSDSGEVVATGVLSQKTPDMKNESIAKTANASSTATVSGENLAGVAGLKSVVAGGDGLTSKSGLVESSGEGVETDLEGEESSLSWVLSQMANPVTKAASGSATGESGVDSSKVLSGAAAVAGTVGNKEARSGAVPTALLGAGAATALDGDSVELSDALLTDDGVLLNEPIELRKKEQEAMIGRMSAQIDGNFADDNSSGGLNSSLHNNNVNRAAVVAANASAMAPQNNLTMSVPPGHPGWANEMTQKVAWIARDGGHTAHIRLDPPELGSLTVKVSVDSDSNTQISFIAATPQARDLLEGQMGRLRDMLAQQGMDLSRADVDVSQQDTSGAQDRAGERGNGSSQGLLASNDELEEELDSSNLSYVSASGVDYYA</sequence>
<dbReference type="Proteomes" id="UP000247551">
    <property type="component" value="Unassembled WGS sequence"/>
</dbReference>
<keyword evidence="4" id="KW-1185">Reference proteome</keyword>
<feature type="compositionally biased region" description="Polar residues" evidence="1">
    <location>
        <begin position="1"/>
        <end position="15"/>
    </location>
</feature>
<comment type="caution">
    <text evidence="3">The sequence shown here is derived from an EMBL/GenBank/DDBJ whole genome shotgun (WGS) entry which is preliminary data.</text>
</comment>
<reference evidence="3 4" key="1">
    <citation type="submission" date="2018-06" db="EMBL/GenBank/DDBJ databases">
        <title>Genomic Encyclopedia of Type Strains, Phase III (KMG-III): the genomes of soil and plant-associated and newly described type strains.</title>
        <authorList>
            <person name="Whitman W."/>
        </authorList>
    </citation>
    <scope>NUCLEOTIDE SEQUENCE [LARGE SCALE GENOMIC DNA]</scope>
    <source>
        <strain evidence="3 4">CECT 7730</strain>
    </source>
</reference>
<feature type="region of interest" description="Disordered" evidence="1">
    <location>
        <begin position="1"/>
        <end position="159"/>
    </location>
</feature>
<feature type="compositionally biased region" description="Polar residues" evidence="1">
    <location>
        <begin position="146"/>
        <end position="159"/>
    </location>
</feature>
<dbReference type="RefSeq" id="WP_110575523.1">
    <property type="nucleotide sequence ID" value="NZ_QKLW01000004.1"/>
</dbReference>
<feature type="domain" description="Flagellar hook-length control protein-like C-terminal" evidence="2">
    <location>
        <begin position="423"/>
        <end position="505"/>
    </location>
</feature>